<dbReference type="AlphaFoldDB" id="A0A1N5TG05"/>
<evidence type="ECO:0000256" key="4">
    <source>
        <dbReference type="ARBA" id="ARBA00022801"/>
    </source>
</evidence>
<dbReference type="KEGG" id="cdiv:CPM_0534"/>
<reference evidence="10" key="3">
    <citation type="submission" date="2016-06" db="EMBL/GenBank/DDBJ databases">
        <authorList>
            <person name="Toshchakov V.S."/>
        </authorList>
    </citation>
    <scope>NUCLEOTIDE SEQUENCE [LARGE SCALE GENOMIC DNA]</scope>
    <source>
        <strain>PM4 (JCM 30641</strain>
        <strain evidence="10">\VKM B-2940)</strain>
    </source>
</reference>
<dbReference type="InterPro" id="IPR051749">
    <property type="entry name" value="PINc/VapC_TA_RNase"/>
</dbReference>
<feature type="binding site" evidence="6">
    <location>
        <position position="97"/>
    </location>
    <ligand>
        <name>Mg(2+)</name>
        <dbReference type="ChEBI" id="CHEBI:18420"/>
    </ligand>
</feature>
<dbReference type="InterPro" id="IPR002716">
    <property type="entry name" value="PIN_dom"/>
</dbReference>
<evidence type="ECO:0000256" key="5">
    <source>
        <dbReference type="ARBA" id="ARBA00022842"/>
    </source>
</evidence>
<reference evidence="9" key="2">
    <citation type="submission" date="2016-06" db="EMBL/GenBank/DDBJ databases">
        <authorList>
            <person name="Olsen C.W."/>
            <person name="Carey S."/>
            <person name="Hinshaw L."/>
            <person name="Karasin A.I."/>
        </authorList>
    </citation>
    <scope>NUCLEOTIDE SEQUENCE [LARGE SCALE GENOMIC DNA]</scope>
    <source>
        <strain evidence="9">PM4</strain>
    </source>
</reference>
<accession>A0A1N5TG05</accession>
<keyword evidence="3 6" id="KW-0479">Metal-binding</keyword>
<dbReference type="Proteomes" id="UP000195607">
    <property type="component" value="Chromosome I"/>
</dbReference>
<evidence type="ECO:0000313" key="11">
    <source>
        <dbReference type="Proteomes" id="UP000195607"/>
    </source>
</evidence>
<dbReference type="InterPro" id="IPR029060">
    <property type="entry name" value="PIN-like_dom_sf"/>
</dbReference>
<dbReference type="RefSeq" id="WP_021789894.1">
    <property type="nucleotide sequence ID" value="NZ_LT671858.1"/>
</dbReference>
<protein>
    <recommendedName>
        <fullName evidence="6">Ribonuclease VapC</fullName>
        <shortName evidence="6">RNase VapC</shortName>
        <ecNumber evidence="6">3.1.-.-</ecNumber>
    </recommendedName>
    <alternativeName>
        <fullName evidence="6">Putative toxin VapC</fullName>
    </alternativeName>
</protein>
<evidence type="ECO:0000256" key="1">
    <source>
        <dbReference type="ARBA" id="ARBA00022649"/>
    </source>
</evidence>
<proteinExistence type="inferred from homology"/>
<keyword evidence="6" id="KW-0800">Toxin</keyword>
<keyword evidence="10" id="KW-1185">Reference proteome</keyword>
<dbReference type="EMBL" id="LT719092">
    <property type="protein sequence ID" value="SJK84412.1"/>
    <property type="molecule type" value="Genomic_DNA"/>
</dbReference>
<gene>
    <name evidence="6" type="primary">vapC</name>
    <name evidence="9" type="ORF">CPM_0534</name>
    <name evidence="8" type="ORF">CSP5_0562</name>
</gene>
<dbReference type="PANTHER" id="PTHR42740">
    <property type="entry name" value="RIBONUCLEASE VAPC3"/>
    <property type="match status" value="1"/>
</dbReference>
<evidence type="ECO:0000313" key="8">
    <source>
        <dbReference type="EMBL" id="SIM47340.1"/>
    </source>
</evidence>
<dbReference type="GO" id="GO:0016787">
    <property type="term" value="F:hydrolase activity"/>
    <property type="evidence" value="ECO:0007669"/>
    <property type="project" value="UniProtKB-KW"/>
</dbReference>
<keyword evidence="4 6" id="KW-0378">Hydrolase</keyword>
<dbReference type="SUPFAM" id="SSF88723">
    <property type="entry name" value="PIN domain-like"/>
    <property type="match status" value="1"/>
</dbReference>
<dbReference type="Gene3D" id="3.40.50.1010">
    <property type="entry name" value="5'-nuclease"/>
    <property type="match status" value="1"/>
</dbReference>
<dbReference type="GeneID" id="41587857"/>
<comment type="similarity">
    <text evidence="6">Belongs to the PINc/VapC protein family.</text>
</comment>
<dbReference type="CDD" id="cd09881">
    <property type="entry name" value="PIN_VapC4-5_FitB-like"/>
    <property type="match status" value="1"/>
</dbReference>
<dbReference type="GO" id="GO:0090729">
    <property type="term" value="F:toxin activity"/>
    <property type="evidence" value="ECO:0007669"/>
    <property type="project" value="UniProtKB-KW"/>
</dbReference>
<dbReference type="InterPro" id="IPR022907">
    <property type="entry name" value="VapC_family"/>
</dbReference>
<dbReference type="EC" id="3.1.-.-" evidence="6"/>
<keyword evidence="5 6" id="KW-0460">Magnesium</keyword>
<feature type="domain" description="PIN" evidence="7">
    <location>
        <begin position="2"/>
        <end position="124"/>
    </location>
</feature>
<evidence type="ECO:0000259" key="7">
    <source>
        <dbReference type="Pfam" id="PF01850"/>
    </source>
</evidence>
<evidence type="ECO:0000256" key="3">
    <source>
        <dbReference type="ARBA" id="ARBA00022723"/>
    </source>
</evidence>
<evidence type="ECO:0000313" key="10">
    <source>
        <dbReference type="Proteomes" id="UP000187822"/>
    </source>
</evidence>
<dbReference type="Pfam" id="PF01850">
    <property type="entry name" value="PIN"/>
    <property type="match status" value="1"/>
</dbReference>
<dbReference type="HAMAP" id="MF_00265">
    <property type="entry name" value="VapC_Nob1"/>
    <property type="match status" value="1"/>
</dbReference>
<feature type="binding site" evidence="6">
    <location>
        <position position="5"/>
    </location>
    <ligand>
        <name>Mg(2+)</name>
        <dbReference type="ChEBI" id="CHEBI:18420"/>
    </ligand>
</feature>
<comment type="function">
    <text evidence="6">Toxic component of a toxin-antitoxin (TA) system. An RNase.</text>
</comment>
<dbReference type="OrthoDB" id="147588at2157"/>
<comment type="cofactor">
    <cofactor evidence="6">
        <name>Mg(2+)</name>
        <dbReference type="ChEBI" id="CHEBI:18420"/>
    </cofactor>
</comment>
<dbReference type="GO" id="GO:0000287">
    <property type="term" value="F:magnesium ion binding"/>
    <property type="evidence" value="ECO:0007669"/>
    <property type="project" value="UniProtKB-UniRule"/>
</dbReference>
<dbReference type="Proteomes" id="UP000187822">
    <property type="component" value="Chromosome I"/>
</dbReference>
<sequence length="133" mass="15038">MILFDTSAIIDFLKGGVKTKSIVEEIESNRESVYTTVISQYELFTPVFHKGMKVEERNIRSFLRRSIVFPLDQNSAEEASRIMGRLFKLGLPINALDTLIAGIAIETGTDRIVTLDRDFIQIAKVTDLDMIII</sequence>
<keyword evidence="2 6" id="KW-0540">Nuclease</keyword>
<dbReference type="EMBL" id="LT671858">
    <property type="protein sequence ID" value="SIM47340.1"/>
    <property type="molecule type" value="Genomic_DNA"/>
</dbReference>
<dbReference type="GO" id="GO:0004540">
    <property type="term" value="F:RNA nuclease activity"/>
    <property type="evidence" value="ECO:0007669"/>
    <property type="project" value="InterPro"/>
</dbReference>
<keyword evidence="1 6" id="KW-1277">Toxin-antitoxin system</keyword>
<evidence type="ECO:0000313" key="9">
    <source>
        <dbReference type="EMBL" id="SJK84412.1"/>
    </source>
</evidence>
<evidence type="ECO:0000256" key="6">
    <source>
        <dbReference type="HAMAP-Rule" id="MF_00265"/>
    </source>
</evidence>
<dbReference type="PANTHER" id="PTHR42740:SF1">
    <property type="entry name" value="RIBONUCLEASE VAPC3"/>
    <property type="match status" value="1"/>
</dbReference>
<organism evidence="8 11">
    <name type="scientific">Cuniculiplasma divulgatum</name>
    <dbReference type="NCBI Taxonomy" id="1673428"/>
    <lineage>
        <taxon>Archaea</taxon>
        <taxon>Methanobacteriati</taxon>
        <taxon>Thermoplasmatota</taxon>
        <taxon>Thermoplasmata</taxon>
        <taxon>Thermoplasmatales</taxon>
        <taxon>Cuniculiplasmataceae</taxon>
        <taxon>Cuniculiplasma</taxon>
    </lineage>
</organism>
<name>A0A1N5TG05_9ARCH</name>
<evidence type="ECO:0000256" key="2">
    <source>
        <dbReference type="ARBA" id="ARBA00022722"/>
    </source>
</evidence>
<reference evidence="8 11" key="1">
    <citation type="submission" date="2016-04" db="EMBL/GenBank/DDBJ databases">
        <authorList>
            <person name="Evans L.H."/>
            <person name="Alamgir A."/>
            <person name="Owens N."/>
            <person name="Weber N.D."/>
            <person name="Virtaneva K."/>
            <person name="Barbian K."/>
            <person name="Babar A."/>
            <person name="Rosenke K."/>
        </authorList>
    </citation>
    <scope>NUCLEOTIDE SEQUENCE [LARGE SCALE GENOMIC DNA]</scope>
    <source>
        <strain evidence="8">S5</strain>
        <strain evidence="11">S5(T) (JCM 30642 \VKM B-2941)</strain>
    </source>
</reference>